<dbReference type="Gene3D" id="1.10.3720.10">
    <property type="entry name" value="MetI-like"/>
    <property type="match status" value="1"/>
</dbReference>
<evidence type="ECO:0000256" key="2">
    <source>
        <dbReference type="ARBA" id="ARBA00022448"/>
    </source>
</evidence>
<dbReference type="EMBL" id="RBDY01000026">
    <property type="protein sequence ID" value="RKN16731.1"/>
    <property type="molecule type" value="Genomic_DNA"/>
</dbReference>
<name>A0A3A9VW99_9ACTN</name>
<dbReference type="PROSITE" id="PS50928">
    <property type="entry name" value="ABC_TM1"/>
    <property type="match status" value="1"/>
</dbReference>
<comment type="subcellular location">
    <subcellularLocation>
        <location evidence="1 7">Cell membrane</location>
        <topology evidence="1 7">Multi-pass membrane protein</topology>
    </subcellularLocation>
</comment>
<dbReference type="Proteomes" id="UP000275024">
    <property type="component" value="Unassembled WGS sequence"/>
</dbReference>
<feature type="transmembrane region" description="Helical" evidence="7">
    <location>
        <begin position="253"/>
        <end position="271"/>
    </location>
</feature>
<evidence type="ECO:0000256" key="6">
    <source>
        <dbReference type="ARBA" id="ARBA00023136"/>
    </source>
</evidence>
<gene>
    <name evidence="10" type="ORF">D7318_25200</name>
    <name evidence="9" type="ORF">D7319_25835</name>
</gene>
<evidence type="ECO:0000313" key="10">
    <source>
        <dbReference type="EMBL" id="RKN16731.1"/>
    </source>
</evidence>
<dbReference type="AlphaFoldDB" id="A0A3A9VW99"/>
<accession>A0A3A9VW99</accession>
<reference evidence="11 12" key="1">
    <citation type="submission" date="2018-09" db="EMBL/GenBank/DDBJ databases">
        <title>Streptomyces sp. nov. DS1-2, an endophytic actinomycete isolated from roots of Dendrobium scabrilingue.</title>
        <authorList>
            <person name="Kuncharoen N."/>
            <person name="Kudo T."/>
            <person name="Ohkuma M."/>
            <person name="Yuki M."/>
            <person name="Tanasupawat S."/>
        </authorList>
    </citation>
    <scope>NUCLEOTIDE SEQUENCE [LARGE SCALE GENOMIC DNA]</scope>
    <source>
        <strain evidence="9 12">AZ1-7</strain>
        <strain evidence="10 11">DS1-2</strain>
    </source>
</reference>
<dbReference type="OrthoDB" id="5458199at2"/>
<evidence type="ECO:0000313" key="12">
    <source>
        <dbReference type="Proteomes" id="UP000275024"/>
    </source>
</evidence>
<feature type="transmembrane region" description="Helical" evidence="7">
    <location>
        <begin position="206"/>
        <end position="233"/>
    </location>
</feature>
<dbReference type="Pfam" id="PF00528">
    <property type="entry name" value="BPD_transp_1"/>
    <property type="match status" value="1"/>
</dbReference>
<evidence type="ECO:0000313" key="11">
    <source>
        <dbReference type="Proteomes" id="UP000268652"/>
    </source>
</evidence>
<dbReference type="PANTHER" id="PTHR30151">
    <property type="entry name" value="ALKANE SULFONATE ABC TRANSPORTER-RELATED, MEMBRANE SUBUNIT"/>
    <property type="match status" value="1"/>
</dbReference>
<comment type="caution">
    <text evidence="9">The sequence shown here is derived from an EMBL/GenBank/DDBJ whole genome shotgun (WGS) entry which is preliminary data.</text>
</comment>
<proteinExistence type="inferred from homology"/>
<evidence type="ECO:0000256" key="7">
    <source>
        <dbReference type="RuleBase" id="RU363032"/>
    </source>
</evidence>
<keyword evidence="11" id="KW-1185">Reference proteome</keyword>
<keyword evidence="5 7" id="KW-1133">Transmembrane helix</keyword>
<feature type="transmembrane region" description="Helical" evidence="7">
    <location>
        <begin position="157"/>
        <end position="176"/>
    </location>
</feature>
<dbReference type="InterPro" id="IPR000515">
    <property type="entry name" value="MetI-like"/>
</dbReference>
<evidence type="ECO:0000256" key="4">
    <source>
        <dbReference type="ARBA" id="ARBA00022692"/>
    </source>
</evidence>
<feature type="transmembrane region" description="Helical" evidence="7">
    <location>
        <begin position="40"/>
        <end position="62"/>
    </location>
</feature>
<evidence type="ECO:0000313" key="9">
    <source>
        <dbReference type="EMBL" id="RKN05198.1"/>
    </source>
</evidence>
<keyword evidence="3" id="KW-1003">Cell membrane</keyword>
<dbReference type="RefSeq" id="WP_120699499.1">
    <property type="nucleotide sequence ID" value="NZ_RBDX01000028.1"/>
</dbReference>
<dbReference type="SUPFAM" id="SSF161098">
    <property type="entry name" value="MetI-like"/>
    <property type="match status" value="1"/>
</dbReference>
<dbReference type="GO" id="GO:0055085">
    <property type="term" value="P:transmembrane transport"/>
    <property type="evidence" value="ECO:0007669"/>
    <property type="project" value="InterPro"/>
</dbReference>
<evidence type="ECO:0000256" key="1">
    <source>
        <dbReference type="ARBA" id="ARBA00004651"/>
    </source>
</evidence>
<feature type="domain" description="ABC transmembrane type-1" evidence="8">
    <location>
        <begin position="91"/>
        <end position="275"/>
    </location>
</feature>
<feature type="transmembrane region" description="Helical" evidence="7">
    <location>
        <begin position="128"/>
        <end position="151"/>
    </location>
</feature>
<sequence length="291" mass="31515">MSLEGVQTVGSARRRTARTADGLPEGRVRRALGSRRIRDLGLKVTGVLTVLVALELCARLGVLSRDWFPPMTDTYVELAKLAFGHPLWTEIGRTLSGWALGIGLAALLAIPIGVLLGSNRTAYRLSRVVIEFCRPVPSVALIPLAVLVYGVGLEMKVFLIVFVTFWPILLQVIYGVQDVDPLVYDTARSYGLPPRARFFRITLPSAAPYIATGLRIASAIALVLAVTAELVVGAPGLGQSIVVAQSNANLPRMYALIIVTGLVGWALNTAFQAIERRLLRWHPSQRAEVAS</sequence>
<feature type="transmembrane region" description="Helical" evidence="7">
    <location>
        <begin position="95"/>
        <end position="116"/>
    </location>
</feature>
<keyword evidence="4 7" id="KW-0812">Transmembrane</keyword>
<organism evidence="9 12">
    <name type="scientific">Streptomyces radicis</name>
    <dbReference type="NCBI Taxonomy" id="1750517"/>
    <lineage>
        <taxon>Bacteria</taxon>
        <taxon>Bacillati</taxon>
        <taxon>Actinomycetota</taxon>
        <taxon>Actinomycetes</taxon>
        <taxon>Kitasatosporales</taxon>
        <taxon>Streptomycetaceae</taxon>
        <taxon>Streptomyces</taxon>
    </lineage>
</organism>
<comment type="similarity">
    <text evidence="7">Belongs to the binding-protein-dependent transport system permease family.</text>
</comment>
<dbReference type="EMBL" id="RBDX01000028">
    <property type="protein sequence ID" value="RKN05198.1"/>
    <property type="molecule type" value="Genomic_DNA"/>
</dbReference>
<dbReference type="CDD" id="cd06261">
    <property type="entry name" value="TM_PBP2"/>
    <property type="match status" value="1"/>
</dbReference>
<evidence type="ECO:0000259" key="8">
    <source>
        <dbReference type="PROSITE" id="PS50928"/>
    </source>
</evidence>
<keyword evidence="2 7" id="KW-0813">Transport</keyword>
<dbReference type="InterPro" id="IPR035906">
    <property type="entry name" value="MetI-like_sf"/>
</dbReference>
<dbReference type="Proteomes" id="UP000268652">
    <property type="component" value="Unassembled WGS sequence"/>
</dbReference>
<dbReference type="PANTHER" id="PTHR30151:SF0">
    <property type="entry name" value="ABC TRANSPORTER PERMEASE PROTEIN MJ0413-RELATED"/>
    <property type="match status" value="1"/>
</dbReference>
<protein>
    <submittedName>
        <fullName evidence="9">ABC transporter permease</fullName>
    </submittedName>
</protein>
<evidence type="ECO:0000256" key="3">
    <source>
        <dbReference type="ARBA" id="ARBA00022475"/>
    </source>
</evidence>
<keyword evidence="6 7" id="KW-0472">Membrane</keyword>
<evidence type="ECO:0000256" key="5">
    <source>
        <dbReference type="ARBA" id="ARBA00022989"/>
    </source>
</evidence>
<dbReference type="GO" id="GO:0005886">
    <property type="term" value="C:plasma membrane"/>
    <property type="evidence" value="ECO:0007669"/>
    <property type="project" value="UniProtKB-SubCell"/>
</dbReference>